<dbReference type="Proteomes" id="UP000480350">
    <property type="component" value="Unassembled WGS sequence"/>
</dbReference>
<dbReference type="RefSeq" id="WP_160764294.1">
    <property type="nucleotide sequence ID" value="NZ_WUPT01000002.1"/>
</dbReference>
<keyword evidence="1" id="KW-0812">Transmembrane</keyword>
<organism evidence="2 3">
    <name type="scientific">Kangsaoukella pontilimi</name>
    <dbReference type="NCBI Taxonomy" id="2691042"/>
    <lineage>
        <taxon>Bacteria</taxon>
        <taxon>Pseudomonadati</taxon>
        <taxon>Pseudomonadota</taxon>
        <taxon>Alphaproteobacteria</taxon>
        <taxon>Rhodobacterales</taxon>
        <taxon>Paracoccaceae</taxon>
        <taxon>Kangsaoukella</taxon>
    </lineage>
</organism>
<keyword evidence="1" id="KW-1133">Transmembrane helix</keyword>
<feature type="transmembrane region" description="Helical" evidence="1">
    <location>
        <begin position="139"/>
        <end position="158"/>
    </location>
</feature>
<evidence type="ECO:0000313" key="2">
    <source>
        <dbReference type="EMBL" id="MXQ08365.1"/>
    </source>
</evidence>
<evidence type="ECO:0000313" key="3">
    <source>
        <dbReference type="Proteomes" id="UP000480350"/>
    </source>
</evidence>
<reference evidence="2 3" key="2">
    <citation type="submission" date="2020-03" db="EMBL/GenBank/DDBJ databases">
        <title>Kangsaoukella pontilimi gen. nov., sp. nov., a new member of the family Rhodobacteraceae isolated from a tidal mudflat.</title>
        <authorList>
            <person name="Kim I.S."/>
        </authorList>
    </citation>
    <scope>NUCLEOTIDE SEQUENCE [LARGE SCALE GENOMIC DNA]</scope>
    <source>
        <strain evidence="2 3">GH1-50</strain>
    </source>
</reference>
<keyword evidence="1" id="KW-0472">Membrane</keyword>
<sequence length="241" mass="25782">MLDVFSDLARLSRTLFLRQPALSGLVFFLAADLFFILLHTSYLDIGMSSHNMAWLSESLGAPLGLAAFYTAGKYAVICGLFIVSALVTRRVIFAALTVAIAAIALDDMLELHETVGMLVSESWLNFAPGPLRSQDLGELIGFAMLAVIAGAPLLMAWLRADRSERLYIVLALVFIASAAFCAVVIDVLHQAASTLFGKDSFISEALFIAEDGGEMIAISFLAGLALAAFPAGIERTVSRTS</sequence>
<dbReference type="EMBL" id="WUPT01000002">
    <property type="protein sequence ID" value="MXQ08365.1"/>
    <property type="molecule type" value="Genomic_DNA"/>
</dbReference>
<name>A0A7C9ISW1_9RHOB</name>
<dbReference type="AlphaFoldDB" id="A0A7C9ISW1"/>
<gene>
    <name evidence="2" type="ORF">GQ651_10960</name>
</gene>
<evidence type="ECO:0000256" key="1">
    <source>
        <dbReference type="SAM" id="Phobius"/>
    </source>
</evidence>
<protein>
    <submittedName>
        <fullName evidence="2">Uncharacterized protein</fullName>
    </submittedName>
</protein>
<feature type="transmembrane region" description="Helical" evidence="1">
    <location>
        <begin position="21"/>
        <end position="43"/>
    </location>
</feature>
<feature type="transmembrane region" description="Helical" evidence="1">
    <location>
        <begin position="165"/>
        <end position="185"/>
    </location>
</feature>
<feature type="transmembrane region" description="Helical" evidence="1">
    <location>
        <begin position="91"/>
        <end position="109"/>
    </location>
</feature>
<comment type="caution">
    <text evidence="2">The sequence shown here is derived from an EMBL/GenBank/DDBJ whole genome shotgun (WGS) entry which is preliminary data.</text>
</comment>
<reference evidence="2 3" key="1">
    <citation type="submission" date="2019-12" db="EMBL/GenBank/DDBJ databases">
        <authorList>
            <person name="Lee S.D."/>
        </authorList>
    </citation>
    <scope>NUCLEOTIDE SEQUENCE [LARGE SCALE GENOMIC DNA]</scope>
    <source>
        <strain evidence="2 3">GH1-50</strain>
    </source>
</reference>
<keyword evidence="3" id="KW-1185">Reference proteome</keyword>
<proteinExistence type="predicted"/>
<feature type="transmembrane region" description="Helical" evidence="1">
    <location>
        <begin position="215"/>
        <end position="233"/>
    </location>
</feature>
<accession>A0A7C9ISW1</accession>
<feature type="transmembrane region" description="Helical" evidence="1">
    <location>
        <begin position="63"/>
        <end position="84"/>
    </location>
</feature>